<reference evidence="6 7" key="1">
    <citation type="submission" date="2020-07" db="EMBL/GenBank/DDBJ databases">
        <title>Sequencing the genomes of 1000 actinobacteria strains.</title>
        <authorList>
            <person name="Klenk H.-P."/>
        </authorList>
    </citation>
    <scope>NUCLEOTIDE SEQUENCE [LARGE SCALE GENOMIC DNA]</scope>
    <source>
        <strain evidence="6 7">DSM 19082</strain>
    </source>
</reference>
<dbReference type="Proteomes" id="UP000582231">
    <property type="component" value="Unassembled WGS sequence"/>
</dbReference>
<dbReference type="Pfam" id="PF00126">
    <property type="entry name" value="HTH_1"/>
    <property type="match status" value="1"/>
</dbReference>
<dbReference type="RefSeq" id="WP_179724633.1">
    <property type="nucleotide sequence ID" value="NZ_BAABEF010000001.1"/>
</dbReference>
<accession>A0A852R4S7</accession>
<dbReference type="InterPro" id="IPR036390">
    <property type="entry name" value="WH_DNA-bd_sf"/>
</dbReference>
<dbReference type="CDD" id="cd05466">
    <property type="entry name" value="PBP2_LTTR_substrate"/>
    <property type="match status" value="1"/>
</dbReference>
<dbReference type="EMBL" id="JACCBF010000001">
    <property type="protein sequence ID" value="NYD28591.1"/>
    <property type="molecule type" value="Genomic_DNA"/>
</dbReference>
<dbReference type="FunFam" id="1.10.10.10:FF:000001">
    <property type="entry name" value="LysR family transcriptional regulator"/>
    <property type="match status" value="1"/>
</dbReference>
<evidence type="ECO:0000259" key="5">
    <source>
        <dbReference type="PROSITE" id="PS50931"/>
    </source>
</evidence>
<dbReference type="GO" id="GO:0003700">
    <property type="term" value="F:DNA-binding transcription factor activity"/>
    <property type="evidence" value="ECO:0007669"/>
    <property type="project" value="InterPro"/>
</dbReference>
<dbReference type="PANTHER" id="PTHR30346:SF28">
    <property type="entry name" value="HTH-TYPE TRANSCRIPTIONAL REGULATOR CYNR"/>
    <property type="match status" value="1"/>
</dbReference>
<dbReference type="GO" id="GO:0003677">
    <property type="term" value="F:DNA binding"/>
    <property type="evidence" value="ECO:0007669"/>
    <property type="project" value="UniProtKB-KW"/>
</dbReference>
<protein>
    <submittedName>
        <fullName evidence="6">DNA-binding transcriptional LysR family regulator</fullName>
    </submittedName>
</protein>
<dbReference type="InterPro" id="IPR005119">
    <property type="entry name" value="LysR_subst-bd"/>
</dbReference>
<dbReference type="SUPFAM" id="SSF53850">
    <property type="entry name" value="Periplasmic binding protein-like II"/>
    <property type="match status" value="1"/>
</dbReference>
<proteinExistence type="inferred from homology"/>
<dbReference type="PANTHER" id="PTHR30346">
    <property type="entry name" value="TRANSCRIPTIONAL DUAL REGULATOR HCAR-RELATED"/>
    <property type="match status" value="1"/>
</dbReference>
<dbReference type="Pfam" id="PF03466">
    <property type="entry name" value="LysR_substrate"/>
    <property type="match status" value="1"/>
</dbReference>
<dbReference type="PROSITE" id="PS50931">
    <property type="entry name" value="HTH_LYSR"/>
    <property type="match status" value="1"/>
</dbReference>
<evidence type="ECO:0000256" key="3">
    <source>
        <dbReference type="ARBA" id="ARBA00023125"/>
    </source>
</evidence>
<comment type="caution">
    <text evidence="6">The sequence shown here is derived from an EMBL/GenBank/DDBJ whole genome shotgun (WGS) entry which is preliminary data.</text>
</comment>
<evidence type="ECO:0000256" key="1">
    <source>
        <dbReference type="ARBA" id="ARBA00009437"/>
    </source>
</evidence>
<dbReference type="SUPFAM" id="SSF46785">
    <property type="entry name" value="Winged helix' DNA-binding domain"/>
    <property type="match status" value="1"/>
</dbReference>
<dbReference type="Gene3D" id="3.40.190.290">
    <property type="match status" value="1"/>
</dbReference>
<evidence type="ECO:0000313" key="6">
    <source>
        <dbReference type="EMBL" id="NYD28591.1"/>
    </source>
</evidence>
<evidence type="ECO:0000256" key="4">
    <source>
        <dbReference type="ARBA" id="ARBA00023163"/>
    </source>
</evidence>
<evidence type="ECO:0000313" key="7">
    <source>
        <dbReference type="Proteomes" id="UP000582231"/>
    </source>
</evidence>
<feature type="domain" description="HTH lysR-type" evidence="5">
    <location>
        <begin position="1"/>
        <end position="58"/>
    </location>
</feature>
<dbReference type="InterPro" id="IPR036388">
    <property type="entry name" value="WH-like_DNA-bd_sf"/>
</dbReference>
<gene>
    <name evidence="6" type="ORF">BJ958_000137</name>
</gene>
<dbReference type="AlphaFoldDB" id="A0A852R4S7"/>
<dbReference type="PRINTS" id="PR00039">
    <property type="entry name" value="HTHLYSR"/>
</dbReference>
<sequence length="290" mass="30521">MNIQQLRYVVATAERGSMTAAAAALFVAQPALSRAVRQLERELDLPLFARDGRGVILTPAGQTFVHRARAVLHSIDRLGTTVAADQGSAPLVIAASPTLQAALAIPIIAGLREHGARLHARLLGAGSSAEVAELVAAGRADLGLCDSAVPADLPQVVIGRAEVRLYSPAGLDLPERVTFADLASVPLVLPTAGSDRRATLDAFFEGCGIAPEVAVETDERHAWLAAVSSGVASCLWHSLDPRRAPLPGVVSRGFDPPMHRTLLAVHRPDDERAASRLLLDVLRQVGELVA</sequence>
<name>A0A852R4S7_9ACTN</name>
<dbReference type="InterPro" id="IPR000847">
    <property type="entry name" value="LysR_HTH_N"/>
</dbReference>
<comment type="similarity">
    <text evidence="1">Belongs to the LysR transcriptional regulatory family.</text>
</comment>
<keyword evidence="7" id="KW-1185">Reference proteome</keyword>
<evidence type="ECO:0000256" key="2">
    <source>
        <dbReference type="ARBA" id="ARBA00023015"/>
    </source>
</evidence>
<dbReference type="Gene3D" id="1.10.10.10">
    <property type="entry name" value="Winged helix-like DNA-binding domain superfamily/Winged helix DNA-binding domain"/>
    <property type="match status" value="1"/>
</dbReference>
<organism evidence="6 7">
    <name type="scientific">Nocardioides kongjuensis</name>
    <dbReference type="NCBI Taxonomy" id="349522"/>
    <lineage>
        <taxon>Bacteria</taxon>
        <taxon>Bacillati</taxon>
        <taxon>Actinomycetota</taxon>
        <taxon>Actinomycetes</taxon>
        <taxon>Propionibacteriales</taxon>
        <taxon>Nocardioidaceae</taxon>
        <taxon>Nocardioides</taxon>
    </lineage>
</organism>
<keyword evidence="3 6" id="KW-0238">DNA-binding</keyword>
<dbReference type="GO" id="GO:0032993">
    <property type="term" value="C:protein-DNA complex"/>
    <property type="evidence" value="ECO:0007669"/>
    <property type="project" value="TreeGrafter"/>
</dbReference>
<keyword evidence="4" id="KW-0804">Transcription</keyword>
<keyword evidence="2" id="KW-0805">Transcription regulation</keyword>